<dbReference type="SUPFAM" id="SSF54373">
    <property type="entry name" value="FAD-linked reductases, C-terminal domain"/>
    <property type="match status" value="1"/>
</dbReference>
<dbReference type="PANTHER" id="PTHR13847">
    <property type="entry name" value="SARCOSINE DEHYDROGENASE-RELATED"/>
    <property type="match status" value="1"/>
</dbReference>
<evidence type="ECO:0000313" key="3">
    <source>
        <dbReference type="EMBL" id="MFB9232526.1"/>
    </source>
</evidence>
<dbReference type="InterPro" id="IPR036188">
    <property type="entry name" value="FAD/NAD-bd_sf"/>
</dbReference>
<dbReference type="InterPro" id="IPR006076">
    <property type="entry name" value="FAD-dep_OxRdtase"/>
</dbReference>
<feature type="domain" description="FAD dependent oxidoreductase" evidence="2">
    <location>
        <begin position="28"/>
        <end position="366"/>
    </location>
</feature>
<organism evidence="3 4">
    <name type="scientific">Pseudohalocynthiibacter aestuariivivens</name>
    <dbReference type="NCBI Taxonomy" id="1591409"/>
    <lineage>
        <taxon>Bacteria</taxon>
        <taxon>Pseudomonadati</taxon>
        <taxon>Pseudomonadota</taxon>
        <taxon>Alphaproteobacteria</taxon>
        <taxon>Rhodobacterales</taxon>
        <taxon>Paracoccaceae</taxon>
        <taxon>Pseudohalocynthiibacter</taxon>
    </lineage>
</organism>
<evidence type="ECO:0000256" key="1">
    <source>
        <dbReference type="ARBA" id="ARBA00023002"/>
    </source>
</evidence>
<sequence>MSDRFDASTRIAESATTSLPDLGAMEADYAIIGGSIVGLSIAWGLLKRGRRVLVLDGDDGSFRASRGNFGLVWVQGKGLKQPAYARWTQKSAAAWADFSAELGESTGYNLALQQAGGYDFYFDEESLEQRVAEFETLKKELGGDYPFEVLRHNELKREEPNIGPRVAGAILHHQDGHLNPLRLLKSLADDVRRMGGTVKCGVPVKRISKRDLFEIEAEDGTIYAAPKFVLSAGLGAMDLGPQLGFSAPIRPQRGQVLITEKLPKMMNRPSGIIRQVDEGSVQIGDSKEEVGLDDRVTLETASAIAARAVAVYPDLAKAKLVRSWGALRIMSPDGFPIYQESSTTPGAFLVTCHSGITLAAAHARYLPAWLDGSDQAPNLEVFSEQRFAIS</sequence>
<reference evidence="3 4" key="1">
    <citation type="submission" date="2024-09" db="EMBL/GenBank/DDBJ databases">
        <authorList>
            <person name="Sun Q."/>
            <person name="Mori K."/>
        </authorList>
    </citation>
    <scope>NUCLEOTIDE SEQUENCE [LARGE SCALE GENOMIC DNA]</scope>
    <source>
        <strain evidence="3 4">CECT 8726</strain>
    </source>
</reference>
<protein>
    <submittedName>
        <fullName evidence="3">NAD(P)/FAD-dependent oxidoreductase</fullName>
        <ecNumber evidence="3">1.-.-.-</ecNumber>
    </submittedName>
</protein>
<dbReference type="GO" id="GO:0016491">
    <property type="term" value="F:oxidoreductase activity"/>
    <property type="evidence" value="ECO:0007669"/>
    <property type="project" value="UniProtKB-KW"/>
</dbReference>
<dbReference type="SUPFAM" id="SSF51905">
    <property type="entry name" value="FAD/NAD(P)-binding domain"/>
    <property type="match status" value="1"/>
</dbReference>
<evidence type="ECO:0000259" key="2">
    <source>
        <dbReference type="Pfam" id="PF01266"/>
    </source>
</evidence>
<dbReference type="Gene3D" id="3.50.50.60">
    <property type="entry name" value="FAD/NAD(P)-binding domain"/>
    <property type="match status" value="1"/>
</dbReference>
<proteinExistence type="predicted"/>
<dbReference type="Pfam" id="PF01266">
    <property type="entry name" value="DAO"/>
    <property type="match status" value="1"/>
</dbReference>
<dbReference type="Gene3D" id="3.30.9.10">
    <property type="entry name" value="D-Amino Acid Oxidase, subunit A, domain 2"/>
    <property type="match status" value="1"/>
</dbReference>
<evidence type="ECO:0000313" key="4">
    <source>
        <dbReference type="Proteomes" id="UP001589683"/>
    </source>
</evidence>
<keyword evidence="1 3" id="KW-0560">Oxidoreductase</keyword>
<gene>
    <name evidence="3" type="ORF">ACFFUT_12095</name>
</gene>
<keyword evidence="4" id="KW-1185">Reference proteome</keyword>
<accession>A0ABV5JGD0</accession>
<dbReference type="RefSeq" id="WP_246531609.1">
    <property type="nucleotide sequence ID" value="NZ_JAGFNU010000002.1"/>
</dbReference>
<name>A0ABV5JGD0_9RHOB</name>
<comment type="caution">
    <text evidence="3">The sequence shown here is derived from an EMBL/GenBank/DDBJ whole genome shotgun (WGS) entry which is preliminary data.</text>
</comment>
<dbReference type="EMBL" id="JBHMEA010000039">
    <property type="protein sequence ID" value="MFB9232526.1"/>
    <property type="molecule type" value="Genomic_DNA"/>
</dbReference>
<dbReference type="EC" id="1.-.-.-" evidence="3"/>
<dbReference type="Proteomes" id="UP001589683">
    <property type="component" value="Unassembled WGS sequence"/>
</dbReference>